<dbReference type="AlphaFoldDB" id="A0A1I0VUM5"/>
<dbReference type="RefSeq" id="WP_092870311.1">
    <property type="nucleotide sequence ID" value="NZ_FOJY01000002.1"/>
</dbReference>
<evidence type="ECO:0000313" key="3">
    <source>
        <dbReference type="Proteomes" id="UP000198838"/>
    </source>
</evidence>
<keyword evidence="3" id="KW-1185">Reference proteome</keyword>
<name>A0A1I0VUM5_9FIRM</name>
<accession>A0A1I0VUM5</accession>
<reference evidence="2 3" key="1">
    <citation type="submission" date="2016-10" db="EMBL/GenBank/DDBJ databases">
        <authorList>
            <person name="de Groot N.N."/>
        </authorList>
    </citation>
    <scope>NUCLEOTIDE SEQUENCE [LARGE SCALE GENOMIC DNA]</scope>
    <source>
        <strain evidence="2 3">DSM 5522</strain>
    </source>
</reference>
<sequence length="199" mass="22535">MKLGEAIPIFRDYRKKLVDETRNLVKKRDAAQKNFEITGEQHFADEAASLQLSVEQTDEEFKKNQEILDSLAEQHCLAWNAEVARQVSDPETGYAATLGKILTTVARMCAGDKVPYSDEKKVLEYDSEMYARAKQAQMIMAALKEKQKEYDSLWDDEEETNKYDPQKAADEAEANIDISCIPDTDIDLSSEAVTSDLQL</sequence>
<dbReference type="EMBL" id="FOJY01000002">
    <property type="protein sequence ID" value="SFA80022.1"/>
    <property type="molecule type" value="Genomic_DNA"/>
</dbReference>
<proteinExistence type="predicted"/>
<dbReference type="Proteomes" id="UP000198838">
    <property type="component" value="Unassembled WGS sequence"/>
</dbReference>
<protein>
    <submittedName>
        <fullName evidence="2">Uncharacterized protein</fullName>
    </submittedName>
</protein>
<feature type="coiled-coil region" evidence="1">
    <location>
        <begin position="14"/>
        <end position="74"/>
    </location>
</feature>
<organism evidence="2 3">
    <name type="scientific">Acetitomaculum ruminis DSM 5522</name>
    <dbReference type="NCBI Taxonomy" id="1120918"/>
    <lineage>
        <taxon>Bacteria</taxon>
        <taxon>Bacillati</taxon>
        <taxon>Bacillota</taxon>
        <taxon>Clostridia</taxon>
        <taxon>Lachnospirales</taxon>
        <taxon>Lachnospiraceae</taxon>
        <taxon>Acetitomaculum</taxon>
    </lineage>
</organism>
<evidence type="ECO:0000256" key="1">
    <source>
        <dbReference type="SAM" id="Coils"/>
    </source>
</evidence>
<gene>
    <name evidence="2" type="ORF">SAMN05216249_102207</name>
</gene>
<evidence type="ECO:0000313" key="2">
    <source>
        <dbReference type="EMBL" id="SFA80022.1"/>
    </source>
</evidence>
<keyword evidence="1" id="KW-0175">Coiled coil</keyword>
<dbReference type="OrthoDB" id="2086126at2"/>